<dbReference type="OrthoDB" id="125347at2759"/>
<organism evidence="5 6">
    <name type="scientific">Trichinella murrelli</name>
    <dbReference type="NCBI Taxonomy" id="144512"/>
    <lineage>
        <taxon>Eukaryota</taxon>
        <taxon>Metazoa</taxon>
        <taxon>Ecdysozoa</taxon>
        <taxon>Nematoda</taxon>
        <taxon>Enoplea</taxon>
        <taxon>Dorylaimia</taxon>
        <taxon>Trichinellida</taxon>
        <taxon>Trichinellidae</taxon>
        <taxon>Trichinella</taxon>
    </lineage>
</organism>
<dbReference type="GO" id="GO:0005634">
    <property type="term" value="C:nucleus"/>
    <property type="evidence" value="ECO:0007669"/>
    <property type="project" value="UniProtKB-SubCell"/>
</dbReference>
<dbReference type="Gene3D" id="1.10.10.60">
    <property type="entry name" value="Homeodomain-like"/>
    <property type="match status" value="2"/>
</dbReference>
<sequence length="615" mass="71221">LPVNVPTDCIYCNVPPLRKNCVIGMKRTRITIAEKREVIELLKQNYSANDIAQRYQISRSTVFLIQRNSQRLLNPCLQESLFAIRPGKYALVEAVLEEWLVRERALNHTISASVIQYEALQIANQLNLNNFKASNGWLSRFKNKLCLNHYRWLSKERLLPGVIEEWQKNVLDVVCAKYQPDDIFAADQIELYFRREGENKFYCGVLFDNIENTCEKISTLLAVCMSGSCKIAPVIVSSAEDEEVECKSSSEFQYCYQENGDISESVFKEWLKSMDEWFLSHGRKICLLISDIFSYARDLPLNAVEIIFCPRSARYYLHPCYQGIFDVLIANFGKLHAKHLYEVKKYDKDFVDTAAQINFIIEATSGIDSEILLHAFRRCGFYFAGENASTSEKLSWAERCRMDNILASDLFCNDQENKELNQSTSRKERSDVGTASTNHGKKMFGSFEMHWEGDEAMNGEDEEYEEEFKDTDCDEFDEEEFDEENENCSDQECEDENQFAFDDIDEEEEDDDDEFFLLIRMGQKANQIVVMTMKKIQNQSLVNRRFWKITEINRLLFWDDDPPIEGAPVQCWPTLAAATNAFAVIRDFLQLHYGEENVPAVEHLNSALAEFLLTK</sequence>
<evidence type="ECO:0000259" key="4">
    <source>
        <dbReference type="PROSITE" id="PS51253"/>
    </source>
</evidence>
<proteinExistence type="predicted"/>
<dbReference type="PANTHER" id="PTHR19303">
    <property type="entry name" value="TRANSPOSON"/>
    <property type="match status" value="1"/>
</dbReference>
<dbReference type="InterPro" id="IPR050863">
    <property type="entry name" value="CenT-Element_Derived"/>
</dbReference>
<dbReference type="SUPFAM" id="SSF46689">
    <property type="entry name" value="Homeodomain-like"/>
    <property type="match status" value="2"/>
</dbReference>
<feature type="non-terminal residue" evidence="5">
    <location>
        <position position="1"/>
    </location>
</feature>
<evidence type="ECO:0000256" key="3">
    <source>
        <dbReference type="ARBA" id="ARBA00023242"/>
    </source>
</evidence>
<dbReference type="Pfam" id="PF03221">
    <property type="entry name" value="HTH_Tnp_Tc5"/>
    <property type="match status" value="1"/>
</dbReference>
<dbReference type="InterPro" id="IPR004875">
    <property type="entry name" value="DDE_SF_endonuclease_dom"/>
</dbReference>
<dbReference type="AlphaFoldDB" id="A0A0V0TKT8"/>
<keyword evidence="2" id="KW-0238">DNA-binding</keyword>
<dbReference type="InterPro" id="IPR006600">
    <property type="entry name" value="HTH_CenpB_DNA-bd_dom"/>
</dbReference>
<dbReference type="Pfam" id="PF04218">
    <property type="entry name" value="CENP-B_N"/>
    <property type="match status" value="1"/>
</dbReference>
<keyword evidence="6" id="KW-1185">Reference proteome</keyword>
<keyword evidence="3" id="KW-0539">Nucleus</keyword>
<comment type="caution">
    <text evidence="5">The sequence shown here is derived from an EMBL/GenBank/DDBJ whole genome shotgun (WGS) entry which is preliminary data.</text>
</comment>
<name>A0A0V0TKT8_9BILA</name>
<dbReference type="SMART" id="SM00674">
    <property type="entry name" value="CENPB"/>
    <property type="match status" value="1"/>
</dbReference>
<gene>
    <name evidence="5" type="primary">TIGD6</name>
    <name evidence="5" type="ORF">T05_5569</name>
</gene>
<evidence type="ECO:0000256" key="2">
    <source>
        <dbReference type="ARBA" id="ARBA00023125"/>
    </source>
</evidence>
<dbReference type="InterPro" id="IPR009057">
    <property type="entry name" value="Homeodomain-like_sf"/>
</dbReference>
<evidence type="ECO:0000313" key="6">
    <source>
        <dbReference type="Proteomes" id="UP000055048"/>
    </source>
</evidence>
<reference evidence="5 6" key="1">
    <citation type="submission" date="2015-01" db="EMBL/GenBank/DDBJ databases">
        <title>Evolution of Trichinella species and genotypes.</title>
        <authorList>
            <person name="Korhonen P.K."/>
            <person name="Edoardo P."/>
            <person name="Giuseppe L.R."/>
            <person name="Gasser R.B."/>
        </authorList>
    </citation>
    <scope>NUCLEOTIDE SEQUENCE [LARGE SCALE GENOMIC DNA]</scope>
    <source>
        <strain evidence="5">ISS417</strain>
    </source>
</reference>
<evidence type="ECO:0000313" key="5">
    <source>
        <dbReference type="EMBL" id="KRX39207.1"/>
    </source>
</evidence>
<accession>A0A0V0TKT8</accession>
<dbReference type="EMBL" id="JYDJ01000240">
    <property type="protein sequence ID" value="KRX39207.1"/>
    <property type="molecule type" value="Genomic_DNA"/>
</dbReference>
<feature type="domain" description="HTH CENPB-type" evidence="4">
    <location>
        <begin position="80"/>
        <end position="151"/>
    </location>
</feature>
<dbReference type="Proteomes" id="UP000055048">
    <property type="component" value="Unassembled WGS sequence"/>
</dbReference>
<dbReference type="PANTHER" id="PTHR19303:SF73">
    <property type="entry name" value="PROTEIN PDC2"/>
    <property type="match status" value="1"/>
</dbReference>
<dbReference type="GO" id="GO:0003677">
    <property type="term" value="F:DNA binding"/>
    <property type="evidence" value="ECO:0007669"/>
    <property type="project" value="UniProtKB-KW"/>
</dbReference>
<dbReference type="Pfam" id="PF03184">
    <property type="entry name" value="DDE_1"/>
    <property type="match status" value="1"/>
</dbReference>
<dbReference type="InterPro" id="IPR007889">
    <property type="entry name" value="HTH_Psq"/>
</dbReference>
<evidence type="ECO:0000256" key="1">
    <source>
        <dbReference type="ARBA" id="ARBA00004123"/>
    </source>
</evidence>
<dbReference type="PROSITE" id="PS51253">
    <property type="entry name" value="HTH_CENPB"/>
    <property type="match status" value="1"/>
</dbReference>
<protein>
    <submittedName>
        <fullName evidence="5">Tigger transposable element-derived protein 6</fullName>
    </submittedName>
</protein>
<comment type="subcellular location">
    <subcellularLocation>
        <location evidence="1">Nucleus</location>
    </subcellularLocation>
</comment>